<dbReference type="CDD" id="cd06543">
    <property type="entry name" value="GH18_PF-ChiA-like"/>
    <property type="match status" value="1"/>
</dbReference>
<dbReference type="PANTHER" id="PTHR42976:SF1">
    <property type="entry name" value="GH18 DOMAIN-CONTAINING PROTEIN-RELATED"/>
    <property type="match status" value="1"/>
</dbReference>
<dbReference type="SUPFAM" id="SSF51445">
    <property type="entry name" value="(Trans)glycosidases"/>
    <property type="match status" value="1"/>
</dbReference>
<accession>A0A853CYW0</accession>
<keyword evidence="1" id="KW-0732">Signal</keyword>
<name>A0A853CYW0_9MICO</name>
<reference evidence="2 3" key="1">
    <citation type="submission" date="2020-07" db="EMBL/GenBank/DDBJ databases">
        <title>Sequencing the genomes of 1000 actinobacteria strains.</title>
        <authorList>
            <person name="Klenk H.-P."/>
        </authorList>
    </citation>
    <scope>NUCLEOTIDE SEQUENCE [LARGE SCALE GENOMIC DNA]</scope>
    <source>
        <strain evidence="2 3">DSM 15165</strain>
    </source>
</reference>
<dbReference type="AlphaFoldDB" id="A0A853CYW0"/>
<feature type="signal peptide" evidence="1">
    <location>
        <begin position="1"/>
        <end position="28"/>
    </location>
</feature>
<dbReference type="PANTHER" id="PTHR42976">
    <property type="entry name" value="BIFUNCTIONAL CHITINASE/LYSOZYME-RELATED"/>
    <property type="match status" value="1"/>
</dbReference>
<dbReference type="InterPro" id="IPR052750">
    <property type="entry name" value="GH18_Chitinase"/>
</dbReference>
<dbReference type="EMBL" id="JACCFL010000001">
    <property type="protein sequence ID" value="NYJ25782.1"/>
    <property type="molecule type" value="Genomic_DNA"/>
</dbReference>
<evidence type="ECO:0000313" key="2">
    <source>
        <dbReference type="EMBL" id="NYJ25782.1"/>
    </source>
</evidence>
<dbReference type="EC" id="3.2.1.14" evidence="2"/>
<keyword evidence="2" id="KW-0326">Glycosidase</keyword>
<proteinExistence type="predicted"/>
<protein>
    <submittedName>
        <fullName evidence="2">Chitinase</fullName>
        <ecNumber evidence="2">3.2.1.14</ecNumber>
    </submittedName>
</protein>
<keyword evidence="2" id="KW-0378">Hydrolase</keyword>
<dbReference type="Gene3D" id="3.20.20.80">
    <property type="entry name" value="Glycosidases"/>
    <property type="match status" value="1"/>
</dbReference>
<dbReference type="InterPro" id="IPR017853">
    <property type="entry name" value="GH"/>
</dbReference>
<sequence length="365" mass="38235">MKRAISTLAAALLGAALCLATTALPAAATTPPGTEPVTSSGGAHSPFILPALPLPPHFSAPYVDVTAVSDLADISRQSGSKVLSLAFLQTEAAGSCTLYWAGNTATPVAASTFGDAIDRIRLRGGDVIPSFGGYTADTTSTEIADSCTDVHKIALAYENVITTYKVQRLDFDIEADSLSNLAGIDRRNQAIVEVTAWAAAQHRPLSIAYTLPSTPHGLGATGVALLQSAAKYNAPIDAVNIMTFDYWDGLTHDMLADAQTAAAGLVGQLRATIAPTASDAALWHKVGIIQMNGIDDFGPQETFTVAQASPLVQWAAAKHINELSFWALERDNGSCPGVKGASNCSGVVQSPWAFSKAFARFTSWW</sequence>
<comment type="caution">
    <text evidence="2">The sequence shown here is derived from an EMBL/GenBank/DDBJ whole genome shotgun (WGS) entry which is preliminary data.</text>
</comment>
<feature type="chain" id="PRO_5032296832" evidence="1">
    <location>
        <begin position="29"/>
        <end position="365"/>
    </location>
</feature>
<dbReference type="GO" id="GO:0008843">
    <property type="term" value="F:endochitinase activity"/>
    <property type="evidence" value="ECO:0007669"/>
    <property type="project" value="UniProtKB-EC"/>
</dbReference>
<evidence type="ECO:0000313" key="3">
    <source>
        <dbReference type="Proteomes" id="UP000578352"/>
    </source>
</evidence>
<dbReference type="RefSeq" id="WP_179608700.1">
    <property type="nucleotide sequence ID" value="NZ_BAABEH010000001.1"/>
</dbReference>
<gene>
    <name evidence="2" type="ORF">HNR13_004069</name>
</gene>
<dbReference type="Proteomes" id="UP000578352">
    <property type="component" value="Unassembled WGS sequence"/>
</dbReference>
<organism evidence="2 3">
    <name type="scientific">Leifsonia shinshuensis</name>
    <dbReference type="NCBI Taxonomy" id="150026"/>
    <lineage>
        <taxon>Bacteria</taxon>
        <taxon>Bacillati</taxon>
        <taxon>Actinomycetota</taxon>
        <taxon>Actinomycetes</taxon>
        <taxon>Micrococcales</taxon>
        <taxon>Microbacteriaceae</taxon>
        <taxon>Leifsonia</taxon>
    </lineage>
</organism>
<evidence type="ECO:0000256" key="1">
    <source>
        <dbReference type="SAM" id="SignalP"/>
    </source>
</evidence>